<reference evidence="1" key="1">
    <citation type="submission" date="2018-06" db="EMBL/GenBank/DDBJ databases">
        <authorList>
            <person name="Zhirakovskaya E."/>
        </authorList>
    </citation>
    <scope>NUCLEOTIDE SEQUENCE</scope>
</reference>
<accession>A0A3B0VKD4</accession>
<proteinExistence type="predicted"/>
<organism evidence="1">
    <name type="scientific">hydrothermal vent metagenome</name>
    <dbReference type="NCBI Taxonomy" id="652676"/>
    <lineage>
        <taxon>unclassified sequences</taxon>
        <taxon>metagenomes</taxon>
        <taxon>ecological metagenomes</taxon>
    </lineage>
</organism>
<gene>
    <name evidence="1" type="ORF">MNBD_CPR01-124</name>
</gene>
<protein>
    <submittedName>
        <fullName evidence="1">Uncharacterized protein</fullName>
    </submittedName>
</protein>
<dbReference type="AlphaFoldDB" id="A0A3B0VKD4"/>
<evidence type="ECO:0000313" key="1">
    <source>
        <dbReference type="EMBL" id="VAW32124.1"/>
    </source>
</evidence>
<sequence length="65" mass="7358">MNTQNCPTSKMSDSDCWIEIFSLYEKHTIGEKTMALLENNVGSPQSKLRVLRRVISSIEKNGVDN</sequence>
<dbReference type="EMBL" id="UOEV01000022">
    <property type="protein sequence ID" value="VAW32124.1"/>
    <property type="molecule type" value="Genomic_DNA"/>
</dbReference>
<name>A0A3B0VKD4_9ZZZZ</name>